<sequence>MPDSHPMSPPMSEDPLKITATSSEPQKHSKRRFQGARRWYLGGLLLLGVGYGIGSISQPTQPIAPSVAENEHFLPVEIDQLVQVNAYQQSRTYTGEIVAQNTSDLGFERGGTMTQLLVTEGQWVNQGTPLARLDDRQLIAQTQDLLAQKQQALAQLKEMEAGSRAETIAAAQANLAQEKAQLQEMEVGPRPETIAAAQARLKTLQAQLALARSKQERRQNLYTQGAISREQFDEVVTDMDSQQARVNEAQSQLDELLAGTRPEILTQQQARVKQAQSQLDELLAGTRREVIEAQKAAIKQLDSRLASIELDLEKTVLKAPFSGKIQKRYLDQGTAVQAGQGVVRLVQLDGVKAHIGVPTSLTSEIKMGQSQTLKIDQKSYSATVKAILPELDAASRTVTVVFQLKGSGSRGEVTSPLLTTGQIVTWQWQQNINTSGYWLPSTALVKGIRGLWSIYVLGDGNAAQGFVVERRDVEVLYTDGERVLVRGTLDGTEKVITNGTNRIISGQKVKISKQ</sequence>
<feature type="domain" description="YbhG-like alpha-helical hairpin" evidence="4">
    <location>
        <begin position="171"/>
        <end position="279"/>
    </location>
</feature>
<feature type="compositionally biased region" description="Low complexity" evidence="3">
    <location>
        <begin position="1"/>
        <end position="13"/>
    </location>
</feature>
<comment type="caution">
    <text evidence="5">The sequence shown here is derived from an EMBL/GenBank/DDBJ whole genome shotgun (WGS) entry which is preliminary data.</text>
</comment>
<evidence type="ECO:0000313" key="5">
    <source>
        <dbReference type="EMBL" id="OPF15001.1"/>
    </source>
</evidence>
<dbReference type="InterPro" id="IPR006143">
    <property type="entry name" value="RND_pump_MFP"/>
</dbReference>
<dbReference type="EMBL" id="MVGR01000005">
    <property type="protein sequence ID" value="OPF15001.1"/>
    <property type="molecule type" value="Genomic_DNA"/>
</dbReference>
<accession>A0A1V4BLQ5</accession>
<feature type="coiled-coil region" evidence="2">
    <location>
        <begin position="239"/>
        <end position="311"/>
    </location>
</feature>
<evidence type="ECO:0000259" key="4">
    <source>
        <dbReference type="Pfam" id="PF25881"/>
    </source>
</evidence>
<comment type="similarity">
    <text evidence="1">Belongs to the membrane fusion protein (MFP) (TC 8.A.1) family.</text>
</comment>
<evidence type="ECO:0000256" key="2">
    <source>
        <dbReference type="SAM" id="Coils"/>
    </source>
</evidence>
<dbReference type="Gene3D" id="2.40.30.170">
    <property type="match status" value="1"/>
</dbReference>
<dbReference type="Gene3D" id="1.10.287.470">
    <property type="entry name" value="Helix hairpin bin"/>
    <property type="match status" value="2"/>
</dbReference>
<dbReference type="GO" id="GO:1990281">
    <property type="term" value="C:efflux pump complex"/>
    <property type="evidence" value="ECO:0007669"/>
    <property type="project" value="TreeGrafter"/>
</dbReference>
<dbReference type="PANTHER" id="PTHR30469">
    <property type="entry name" value="MULTIDRUG RESISTANCE PROTEIN MDTA"/>
    <property type="match status" value="1"/>
</dbReference>
<dbReference type="NCBIfam" id="TIGR01730">
    <property type="entry name" value="RND_mfp"/>
    <property type="match status" value="1"/>
</dbReference>
<evidence type="ECO:0000256" key="1">
    <source>
        <dbReference type="ARBA" id="ARBA00009477"/>
    </source>
</evidence>
<dbReference type="Proteomes" id="UP000189835">
    <property type="component" value="Unassembled WGS sequence"/>
</dbReference>
<proteinExistence type="inferred from homology"/>
<name>A0A1V4BLQ5_MICAE</name>
<keyword evidence="2" id="KW-0175">Coiled coil</keyword>
<protein>
    <submittedName>
        <fullName evidence="5">Efflux transporter periplasmic adaptor subunit</fullName>
    </submittedName>
</protein>
<dbReference type="PANTHER" id="PTHR30469:SF11">
    <property type="entry name" value="BLL4320 PROTEIN"/>
    <property type="match status" value="1"/>
</dbReference>
<dbReference type="InterPro" id="IPR059052">
    <property type="entry name" value="HH_YbhG-like"/>
</dbReference>
<feature type="region of interest" description="Disordered" evidence="3">
    <location>
        <begin position="1"/>
        <end position="32"/>
    </location>
</feature>
<feature type="coiled-coil region" evidence="2">
    <location>
        <begin position="139"/>
        <end position="214"/>
    </location>
</feature>
<dbReference type="Gene3D" id="2.40.420.20">
    <property type="match status" value="1"/>
</dbReference>
<dbReference type="Gene3D" id="2.40.50.100">
    <property type="match status" value="2"/>
</dbReference>
<dbReference type="GO" id="GO:0015562">
    <property type="term" value="F:efflux transmembrane transporter activity"/>
    <property type="evidence" value="ECO:0007669"/>
    <property type="project" value="TreeGrafter"/>
</dbReference>
<dbReference type="Pfam" id="PF25881">
    <property type="entry name" value="HH_YBHG"/>
    <property type="match status" value="1"/>
</dbReference>
<reference evidence="5 6" key="1">
    <citation type="submission" date="2017-02" db="EMBL/GenBank/DDBJ databases">
        <title>Genome sequence of Microcystis aeruginosa KW.</title>
        <authorList>
            <person name="Oh H.-M."/>
            <person name="Ahn C.-Y."/>
            <person name="Jeong H."/>
            <person name="Srivastava A."/>
            <person name="Lee H.-G."/>
            <person name="Kang S.-R."/>
        </authorList>
    </citation>
    <scope>NUCLEOTIDE SEQUENCE [LARGE SCALE GENOMIC DNA]</scope>
    <source>
        <strain evidence="5 6">KW</strain>
    </source>
</reference>
<gene>
    <name evidence="5" type="ORF">B1L04_20750</name>
</gene>
<dbReference type="SUPFAM" id="SSF111369">
    <property type="entry name" value="HlyD-like secretion proteins"/>
    <property type="match status" value="3"/>
</dbReference>
<evidence type="ECO:0000256" key="3">
    <source>
        <dbReference type="SAM" id="MobiDB-lite"/>
    </source>
</evidence>
<organism evidence="5 6">
    <name type="scientific">Microcystis aeruginosa KW</name>
    <dbReference type="NCBI Taxonomy" id="1960155"/>
    <lineage>
        <taxon>Bacteria</taxon>
        <taxon>Bacillati</taxon>
        <taxon>Cyanobacteriota</taxon>
        <taxon>Cyanophyceae</taxon>
        <taxon>Oscillatoriophycideae</taxon>
        <taxon>Chroococcales</taxon>
        <taxon>Microcystaceae</taxon>
        <taxon>Microcystis</taxon>
    </lineage>
</organism>
<evidence type="ECO:0000313" key="6">
    <source>
        <dbReference type="Proteomes" id="UP000189835"/>
    </source>
</evidence>
<dbReference type="AlphaFoldDB" id="A0A1V4BLQ5"/>